<name>A0A5S9IPP6_UABAM</name>
<organism evidence="2 3">
    <name type="scientific">Uabimicrobium amorphum</name>
    <dbReference type="NCBI Taxonomy" id="2596890"/>
    <lineage>
        <taxon>Bacteria</taxon>
        <taxon>Pseudomonadati</taxon>
        <taxon>Planctomycetota</taxon>
        <taxon>Candidatus Uabimicrobiia</taxon>
        <taxon>Candidatus Uabimicrobiales</taxon>
        <taxon>Candidatus Uabimicrobiaceae</taxon>
        <taxon>Candidatus Uabimicrobium</taxon>
    </lineage>
</organism>
<dbReference type="Pfam" id="PF20003">
    <property type="entry name" value="fvmX5"/>
    <property type="match status" value="1"/>
</dbReference>
<protein>
    <recommendedName>
        <fullName evidence="1">FtsH ternary system domain-containing protein</fullName>
    </recommendedName>
</protein>
<proteinExistence type="predicted"/>
<dbReference type="Proteomes" id="UP000326354">
    <property type="component" value="Chromosome"/>
</dbReference>
<dbReference type="AlphaFoldDB" id="A0A5S9IPP6"/>
<dbReference type="KEGG" id="uam:UABAM_04147"/>
<gene>
    <name evidence="2" type="ORF">UABAM_04147</name>
</gene>
<keyword evidence="3" id="KW-1185">Reference proteome</keyword>
<accession>A0A5S9IPP6</accession>
<evidence type="ECO:0000259" key="1">
    <source>
        <dbReference type="Pfam" id="PF20003"/>
    </source>
</evidence>
<dbReference type="EMBL" id="AP019860">
    <property type="protein sequence ID" value="BBM85769.1"/>
    <property type="molecule type" value="Genomic_DNA"/>
</dbReference>
<feature type="domain" description="FtsH ternary system" evidence="1">
    <location>
        <begin position="1"/>
        <end position="191"/>
    </location>
</feature>
<dbReference type="RefSeq" id="WP_151969859.1">
    <property type="nucleotide sequence ID" value="NZ_AP019860.1"/>
</dbReference>
<dbReference type="InterPro" id="IPR045484">
    <property type="entry name" value="fvmX5"/>
</dbReference>
<sequence>MSRAYRIKVAGMHMNLHEDQNVILDIDLLPILDKESMQEILTNELKKVGGNEVDGKIHIEPKKNVVYKIDPQEQKLEIDVTNLKKDLDIYVEEESLSRKIKTLAKGGCIEIDADSDMMEELTERIGGRLEQAEKEILQVVVEESLAARQVLNKVLKEVYKEAVKKKANSMGNVTSIQECDEDGEYRVRVEIQ</sequence>
<evidence type="ECO:0000313" key="2">
    <source>
        <dbReference type="EMBL" id="BBM85769.1"/>
    </source>
</evidence>
<evidence type="ECO:0000313" key="3">
    <source>
        <dbReference type="Proteomes" id="UP000326354"/>
    </source>
</evidence>
<reference evidence="2 3" key="1">
    <citation type="submission" date="2019-08" db="EMBL/GenBank/DDBJ databases">
        <title>Complete genome sequence of Candidatus Uab amorphum.</title>
        <authorList>
            <person name="Shiratori T."/>
            <person name="Suzuki S."/>
            <person name="Kakizawa Y."/>
            <person name="Ishida K."/>
        </authorList>
    </citation>
    <scope>NUCLEOTIDE SEQUENCE [LARGE SCALE GENOMIC DNA]</scope>
    <source>
        <strain evidence="2 3">SRT547</strain>
    </source>
</reference>